<reference evidence="2" key="1">
    <citation type="submission" date="2024-04" db="EMBL/GenBank/DDBJ databases">
        <authorList>
            <person name="Shaw F."/>
            <person name="Minotto A."/>
        </authorList>
    </citation>
    <scope>NUCLEOTIDE SEQUENCE [LARGE SCALE GENOMIC DNA]</scope>
</reference>
<evidence type="ECO:0000313" key="2">
    <source>
        <dbReference type="Proteomes" id="UP001497453"/>
    </source>
</evidence>
<dbReference type="Proteomes" id="UP001497453">
    <property type="component" value="Chromosome 11"/>
</dbReference>
<keyword evidence="2" id="KW-1185">Reference proteome</keyword>
<organism evidence="1 2">
    <name type="scientific">Somion occarium</name>
    <dbReference type="NCBI Taxonomy" id="3059160"/>
    <lineage>
        <taxon>Eukaryota</taxon>
        <taxon>Fungi</taxon>
        <taxon>Dikarya</taxon>
        <taxon>Basidiomycota</taxon>
        <taxon>Agaricomycotina</taxon>
        <taxon>Agaricomycetes</taxon>
        <taxon>Polyporales</taxon>
        <taxon>Cerrenaceae</taxon>
        <taxon>Somion</taxon>
    </lineage>
</organism>
<gene>
    <name evidence="1" type="ORF">GFSPODELE1_LOCUS2688</name>
</gene>
<protein>
    <submittedName>
        <fullName evidence="1">Uncharacterized protein</fullName>
    </submittedName>
</protein>
<accession>A0ABP1CUW2</accession>
<dbReference type="EMBL" id="OZ037954">
    <property type="protein sequence ID" value="CAL1699465.1"/>
    <property type="molecule type" value="Genomic_DNA"/>
</dbReference>
<evidence type="ECO:0000313" key="1">
    <source>
        <dbReference type="EMBL" id="CAL1699465.1"/>
    </source>
</evidence>
<proteinExistence type="predicted"/>
<name>A0ABP1CUW2_9APHY</name>
<sequence length="103" mass="12235">MTLQGFMGSIEVHIERFHSSLRSSSWIAKFTRESLIHGRLITLNAEGEAMFRRWEIKGLRWRVKVLRWQEALNIYMCRPRKGLNIDEDGRFMAIPLTLKEMEL</sequence>